<evidence type="ECO:0000256" key="1">
    <source>
        <dbReference type="ARBA" id="ARBA00004418"/>
    </source>
</evidence>
<evidence type="ECO:0000256" key="9">
    <source>
        <dbReference type="PIRSR" id="PIRSR000294-2"/>
    </source>
</evidence>
<evidence type="ECO:0000256" key="6">
    <source>
        <dbReference type="ARBA" id="ARBA00023002"/>
    </source>
</evidence>
<feature type="binding site" description="covalent" evidence="8">
    <location>
        <position position="90"/>
    </location>
    <ligand>
        <name>heme c</name>
        <dbReference type="ChEBI" id="CHEBI:61717"/>
        <label>1</label>
    </ligand>
</feature>
<dbReference type="PROSITE" id="PS51257">
    <property type="entry name" value="PROKAR_LIPOPROTEIN"/>
    <property type="match status" value="1"/>
</dbReference>
<feature type="binding site" description="axial binding residue" evidence="9">
    <location>
        <position position="247"/>
    </location>
    <ligand>
        <name>heme c</name>
        <dbReference type="ChEBI" id="CHEBI:61717"/>
        <label>2</label>
    </ligand>
    <ligandPart>
        <name>Fe</name>
        <dbReference type="ChEBI" id="CHEBI:18248"/>
    </ligandPart>
</feature>
<keyword evidence="11" id="KW-0575">Peroxidase</keyword>
<evidence type="ECO:0000256" key="4">
    <source>
        <dbReference type="ARBA" id="ARBA00022729"/>
    </source>
</evidence>
<evidence type="ECO:0000259" key="10">
    <source>
        <dbReference type="PROSITE" id="PS51007"/>
    </source>
</evidence>
<dbReference type="AlphaFoldDB" id="A0A1H6R1Y0"/>
<evidence type="ECO:0000256" key="3">
    <source>
        <dbReference type="ARBA" id="ARBA00022723"/>
    </source>
</evidence>
<dbReference type="GO" id="GO:0042597">
    <property type="term" value="C:periplasmic space"/>
    <property type="evidence" value="ECO:0007669"/>
    <property type="project" value="UniProtKB-SubCell"/>
</dbReference>
<evidence type="ECO:0000256" key="2">
    <source>
        <dbReference type="ARBA" id="ARBA00022617"/>
    </source>
</evidence>
<evidence type="ECO:0000313" key="12">
    <source>
        <dbReference type="Proteomes" id="UP000199532"/>
    </source>
</evidence>
<dbReference type="Pfam" id="PF03150">
    <property type="entry name" value="CCP_MauG"/>
    <property type="match status" value="1"/>
</dbReference>
<gene>
    <name evidence="11" type="ORF">SAMN04487995_0890</name>
</gene>
<feature type="binding site" description="covalent" evidence="8">
    <location>
        <position position="243"/>
    </location>
    <ligand>
        <name>heme c</name>
        <dbReference type="ChEBI" id="CHEBI:61717"/>
        <label>2</label>
    </ligand>
</feature>
<evidence type="ECO:0000256" key="5">
    <source>
        <dbReference type="ARBA" id="ARBA00022764"/>
    </source>
</evidence>
<dbReference type="InterPro" id="IPR004852">
    <property type="entry name" value="Di-haem_cyt_c_peroxidsae"/>
</dbReference>
<organism evidence="11 12">
    <name type="scientific">Dyadobacter koreensis</name>
    <dbReference type="NCBI Taxonomy" id="408657"/>
    <lineage>
        <taxon>Bacteria</taxon>
        <taxon>Pseudomonadati</taxon>
        <taxon>Bacteroidota</taxon>
        <taxon>Cytophagia</taxon>
        <taxon>Cytophagales</taxon>
        <taxon>Spirosomataceae</taxon>
        <taxon>Dyadobacter</taxon>
    </lineage>
</organism>
<keyword evidence="6" id="KW-0560">Oxidoreductase</keyword>
<dbReference type="InterPro" id="IPR036909">
    <property type="entry name" value="Cyt_c-like_dom_sf"/>
</dbReference>
<dbReference type="SUPFAM" id="SSF46626">
    <property type="entry name" value="Cytochrome c"/>
    <property type="match status" value="2"/>
</dbReference>
<dbReference type="GO" id="GO:0020037">
    <property type="term" value="F:heme binding"/>
    <property type="evidence" value="ECO:0007669"/>
    <property type="project" value="InterPro"/>
</dbReference>
<feature type="binding site" description="axial binding residue" evidence="9">
    <location>
        <position position="94"/>
    </location>
    <ligand>
        <name>heme c</name>
        <dbReference type="ChEBI" id="CHEBI:61717"/>
        <label>1</label>
    </ligand>
    <ligandPart>
        <name>Fe</name>
        <dbReference type="ChEBI" id="CHEBI:18248"/>
    </ligandPart>
</feature>
<feature type="domain" description="Cytochrome c" evidence="10">
    <location>
        <begin position="219"/>
        <end position="358"/>
    </location>
</feature>
<evidence type="ECO:0000313" key="11">
    <source>
        <dbReference type="EMBL" id="SEI45770.1"/>
    </source>
</evidence>
<comment type="cofactor">
    <cofactor evidence="8">
        <name>heme</name>
        <dbReference type="ChEBI" id="CHEBI:30413"/>
    </cofactor>
    <text evidence="8">Binds 2 heme groups.</text>
</comment>
<feature type="binding site" description="covalent" evidence="8">
    <location>
        <position position="93"/>
    </location>
    <ligand>
        <name>heme c</name>
        <dbReference type="ChEBI" id="CHEBI:61717"/>
        <label>1</label>
    </ligand>
</feature>
<keyword evidence="7 9" id="KW-0408">Iron</keyword>
<dbReference type="PANTHER" id="PTHR30600">
    <property type="entry name" value="CYTOCHROME C PEROXIDASE-RELATED"/>
    <property type="match status" value="1"/>
</dbReference>
<protein>
    <submittedName>
        <fullName evidence="11">Cytochrome c peroxidase</fullName>
    </submittedName>
</protein>
<dbReference type="InterPro" id="IPR009056">
    <property type="entry name" value="Cyt_c-like_dom"/>
</dbReference>
<dbReference type="EMBL" id="FNXY01000001">
    <property type="protein sequence ID" value="SEI45770.1"/>
    <property type="molecule type" value="Genomic_DNA"/>
</dbReference>
<dbReference type="PROSITE" id="PS51007">
    <property type="entry name" value="CYTC"/>
    <property type="match status" value="1"/>
</dbReference>
<keyword evidence="2 8" id="KW-0349">Heme</keyword>
<keyword evidence="5" id="KW-0574">Periplasm</keyword>
<comment type="PTM">
    <text evidence="8">Binds 2 heme groups per subunit.</text>
</comment>
<comment type="subcellular location">
    <subcellularLocation>
        <location evidence="1">Periplasm</location>
    </subcellularLocation>
</comment>
<name>A0A1H6R1Y0_9BACT</name>
<dbReference type="Gene3D" id="1.10.760.10">
    <property type="entry name" value="Cytochrome c-like domain"/>
    <property type="match status" value="2"/>
</dbReference>
<proteinExistence type="predicted"/>
<dbReference type="GO" id="GO:0004130">
    <property type="term" value="F:cytochrome-c peroxidase activity"/>
    <property type="evidence" value="ECO:0007669"/>
    <property type="project" value="TreeGrafter"/>
</dbReference>
<evidence type="ECO:0000256" key="8">
    <source>
        <dbReference type="PIRSR" id="PIRSR000294-1"/>
    </source>
</evidence>
<evidence type="ECO:0000256" key="7">
    <source>
        <dbReference type="ARBA" id="ARBA00023004"/>
    </source>
</evidence>
<dbReference type="InterPro" id="IPR026259">
    <property type="entry name" value="MauG/Cytc_peroxidase"/>
</dbReference>
<dbReference type="PANTHER" id="PTHR30600:SF10">
    <property type="entry name" value="BLL6722 PROTEIN"/>
    <property type="match status" value="1"/>
</dbReference>
<keyword evidence="3 9" id="KW-0479">Metal-binding</keyword>
<dbReference type="Proteomes" id="UP000199532">
    <property type="component" value="Unassembled WGS sequence"/>
</dbReference>
<sequence length="377" mass="41717">MAVMRNLLKTVLQNNPGWFKASLGLAVFISCGLAEGFQNKNAETYVLQYPANFGSRFVIPADNPTTKDGVYLGRLLFYEKALSANNDISCESCHQQRLAFTDGKAFSTGTDGSLTARNSMSLANLLWVRNFFWDGRSPGLEDQARFPLTDPHEMGQSLSESARKLNSTVLYPPLFKKAFGSSVITQDQILKALSQFERTLISAGSDYDKYLAGDYHPTAQQLRGLLLFESAPDPKRGIRGANCTHCHGGVKTFKELFHNNGLDSIASDLGREKITRQSADRARFRVPTLRNIMLTAPYMHDGRLSTIEQVLDHYSEHIVQSPTLSAFLQDISNETGGKNLALTKDEKADLTAFLGMLTDSSFITNPAFSNPHPINHP</sequence>
<keyword evidence="4" id="KW-0732">Signal</keyword>
<feature type="binding site" description="covalent" evidence="8">
    <location>
        <position position="246"/>
    </location>
    <ligand>
        <name>heme c</name>
        <dbReference type="ChEBI" id="CHEBI:61717"/>
        <label>2</label>
    </ligand>
</feature>
<accession>A0A1H6R1Y0</accession>
<dbReference type="GO" id="GO:0046872">
    <property type="term" value="F:metal ion binding"/>
    <property type="evidence" value="ECO:0007669"/>
    <property type="project" value="UniProtKB-KW"/>
</dbReference>
<dbReference type="PIRSF" id="PIRSF000294">
    <property type="entry name" value="Cytochrome-c_peroxidase"/>
    <property type="match status" value="1"/>
</dbReference>
<dbReference type="InterPro" id="IPR051395">
    <property type="entry name" value="Cytochrome_c_Peroxidase/MauG"/>
</dbReference>
<dbReference type="STRING" id="408657.SAMN04487995_0890"/>
<reference evidence="11 12" key="1">
    <citation type="submission" date="2016-10" db="EMBL/GenBank/DDBJ databases">
        <authorList>
            <person name="de Groot N.N."/>
        </authorList>
    </citation>
    <scope>NUCLEOTIDE SEQUENCE [LARGE SCALE GENOMIC DNA]</scope>
    <source>
        <strain evidence="11 12">DSM 19938</strain>
    </source>
</reference>
<keyword evidence="12" id="KW-1185">Reference proteome</keyword>
<dbReference type="GO" id="GO:0009055">
    <property type="term" value="F:electron transfer activity"/>
    <property type="evidence" value="ECO:0007669"/>
    <property type="project" value="InterPro"/>
</dbReference>